<keyword evidence="1" id="KW-0812">Transmembrane</keyword>
<reference evidence="3 4" key="1">
    <citation type="submission" date="2022-06" db="EMBL/GenBank/DDBJ databases">
        <title>Rhizosaccharibacter gen. nov. sp. nov. KSS12, endophytic bacteria isolated from sugarcane.</title>
        <authorList>
            <person name="Pitiwittayakul N."/>
        </authorList>
    </citation>
    <scope>NUCLEOTIDE SEQUENCE [LARGE SCALE GENOMIC DNA]</scope>
    <source>
        <strain evidence="3 4">KSS12</strain>
    </source>
</reference>
<dbReference type="EMBL" id="JAMZEJ010000008">
    <property type="protein sequence ID" value="MCQ8241951.1"/>
    <property type="molecule type" value="Genomic_DNA"/>
</dbReference>
<gene>
    <name evidence="3" type="ORF">NFI88_14015</name>
</gene>
<dbReference type="Proteomes" id="UP001524547">
    <property type="component" value="Unassembled WGS sequence"/>
</dbReference>
<dbReference type="PANTHER" id="PTHR42709">
    <property type="entry name" value="ALKALINE PHOSPHATASE LIKE PROTEIN"/>
    <property type="match status" value="1"/>
</dbReference>
<evidence type="ECO:0000259" key="2">
    <source>
        <dbReference type="Pfam" id="PF09335"/>
    </source>
</evidence>
<dbReference type="InterPro" id="IPR032816">
    <property type="entry name" value="VTT_dom"/>
</dbReference>
<evidence type="ECO:0000256" key="1">
    <source>
        <dbReference type="SAM" id="Phobius"/>
    </source>
</evidence>
<keyword evidence="4" id="KW-1185">Reference proteome</keyword>
<sequence length="191" mass="20945">MLQRLYARIIALSATPAAPLWLMLVAFAEGSFFPVPPDVLLIPMVLARRDRAWLLAACCTIASVAGGALGWLIGAELLQLAMRLIHFYHAEKALAAYQLKFQQYGFMVILVKGLTPIPYKVIAIAAGIAHYPIAPFLFASLLTRGARFFLVAGLLRAFGEPIQHFIERRLTLLAIVFLLLIVAGVAAARYL</sequence>
<proteinExistence type="predicted"/>
<feature type="domain" description="VTT" evidence="2">
    <location>
        <begin position="36"/>
        <end position="154"/>
    </location>
</feature>
<dbReference type="Pfam" id="PF09335">
    <property type="entry name" value="VTT_dom"/>
    <property type="match status" value="1"/>
</dbReference>
<feature type="transmembrane region" description="Helical" evidence="1">
    <location>
        <begin position="170"/>
        <end position="190"/>
    </location>
</feature>
<organism evidence="3 4">
    <name type="scientific">Rhizosaccharibacter radicis</name>
    <dbReference type="NCBI Taxonomy" id="2782605"/>
    <lineage>
        <taxon>Bacteria</taxon>
        <taxon>Pseudomonadati</taxon>
        <taxon>Pseudomonadota</taxon>
        <taxon>Alphaproteobacteria</taxon>
        <taxon>Acetobacterales</taxon>
        <taxon>Acetobacteraceae</taxon>
        <taxon>Rhizosaccharibacter</taxon>
    </lineage>
</organism>
<protein>
    <submittedName>
        <fullName evidence="3">DedA family protein</fullName>
    </submittedName>
</protein>
<accession>A0ABT1W019</accession>
<feature type="transmembrane region" description="Helical" evidence="1">
    <location>
        <begin position="136"/>
        <end position="158"/>
    </location>
</feature>
<name>A0ABT1W019_9PROT</name>
<evidence type="ECO:0000313" key="3">
    <source>
        <dbReference type="EMBL" id="MCQ8241951.1"/>
    </source>
</evidence>
<keyword evidence="1" id="KW-0472">Membrane</keyword>
<feature type="transmembrane region" description="Helical" evidence="1">
    <location>
        <begin position="52"/>
        <end position="73"/>
    </location>
</feature>
<dbReference type="PANTHER" id="PTHR42709:SF11">
    <property type="entry name" value="DEDA FAMILY PROTEIN"/>
    <property type="match status" value="1"/>
</dbReference>
<dbReference type="InterPro" id="IPR051311">
    <property type="entry name" value="DedA_domain"/>
</dbReference>
<keyword evidence="1" id="KW-1133">Transmembrane helix</keyword>
<comment type="caution">
    <text evidence="3">The sequence shown here is derived from an EMBL/GenBank/DDBJ whole genome shotgun (WGS) entry which is preliminary data.</text>
</comment>
<dbReference type="RefSeq" id="WP_422920698.1">
    <property type="nucleotide sequence ID" value="NZ_JAMZEJ010000008.1"/>
</dbReference>
<feature type="transmembrane region" description="Helical" evidence="1">
    <location>
        <begin position="104"/>
        <end position="130"/>
    </location>
</feature>
<evidence type="ECO:0000313" key="4">
    <source>
        <dbReference type="Proteomes" id="UP001524547"/>
    </source>
</evidence>